<comment type="caution">
    <text evidence="2">The sequence shown here is derived from an EMBL/GenBank/DDBJ whole genome shotgun (WGS) entry which is preliminary data.</text>
</comment>
<keyword evidence="3" id="KW-1185">Reference proteome</keyword>
<proteinExistence type="predicted"/>
<dbReference type="RefSeq" id="WP_067481249.1">
    <property type="nucleotide sequence ID" value="NZ_BJUG01000012.1"/>
</dbReference>
<gene>
    <name evidence="2" type="ORF">A6E74_01975</name>
    <name evidence="1" type="ORF">ETH01_20960</name>
</gene>
<organism evidence="2 3">
    <name type="scientific">Enterococcus thailandicus</name>
    <dbReference type="NCBI Taxonomy" id="417368"/>
    <lineage>
        <taxon>Bacteria</taxon>
        <taxon>Bacillati</taxon>
        <taxon>Bacillota</taxon>
        <taxon>Bacilli</taxon>
        <taxon>Lactobacillales</taxon>
        <taxon>Enterococcaceae</taxon>
        <taxon>Enterococcus</taxon>
    </lineage>
</organism>
<dbReference type="Proteomes" id="UP000321361">
    <property type="component" value="Unassembled WGS sequence"/>
</dbReference>
<evidence type="ECO:0000313" key="3">
    <source>
        <dbReference type="Proteomes" id="UP000078516"/>
    </source>
</evidence>
<protein>
    <submittedName>
        <fullName evidence="2">Uncharacterized protein</fullName>
    </submittedName>
</protein>
<dbReference type="PATRIC" id="fig|417368.6.peg.849"/>
<reference evidence="1 4" key="2">
    <citation type="submission" date="2019-07" db="EMBL/GenBank/DDBJ databases">
        <title>Whole genome shotgun sequence of Enterococcus thailandicus NBRC 101867.</title>
        <authorList>
            <person name="Hosoyama A."/>
            <person name="Uohara A."/>
            <person name="Ohji S."/>
            <person name="Ichikawa N."/>
        </authorList>
    </citation>
    <scope>NUCLEOTIDE SEQUENCE [LARGE SCALE GENOMIC DNA]</scope>
    <source>
        <strain evidence="1 4">NBRC 101867</strain>
    </source>
</reference>
<dbReference type="AlphaFoldDB" id="A0A179EVB8"/>
<dbReference type="EMBL" id="BJUG01000012">
    <property type="protein sequence ID" value="GEK37809.1"/>
    <property type="molecule type" value="Genomic_DNA"/>
</dbReference>
<evidence type="ECO:0000313" key="1">
    <source>
        <dbReference type="EMBL" id="GEK37809.1"/>
    </source>
</evidence>
<reference evidence="2 3" key="1">
    <citation type="submission" date="2016-04" db="EMBL/GenBank/DDBJ databases">
        <title>Draft genome of an Enterococcus thailandicus strain isolated from bovine feces.</title>
        <authorList>
            <person name="Beukers A.G."/>
            <person name="Zaheer R."/>
            <person name="Goji N."/>
            <person name="Cook S.R."/>
            <person name="Amoako K."/>
            <person name="Chaves A.V."/>
            <person name="Ward M.P."/>
            <person name="Mcallister T.A."/>
        </authorList>
    </citation>
    <scope>NUCLEOTIDE SEQUENCE [LARGE SCALE GENOMIC DNA]</scope>
    <source>
        <strain evidence="2 3">F0711D 46</strain>
    </source>
</reference>
<name>A0A179EVB8_ENTTH</name>
<evidence type="ECO:0000313" key="2">
    <source>
        <dbReference type="EMBL" id="OAQ57161.1"/>
    </source>
</evidence>
<sequence>MNYYGKISSYKQRYYLERIASLNQKLPRMGAYNYQIETIFLENYCPVTSISLYQKKKWIKTWRISVQNDANIIRKTKDDFVIGIDGQWTNAKNKILNDAKSIILQS</sequence>
<accession>A0A179EVB8</accession>
<evidence type="ECO:0000313" key="4">
    <source>
        <dbReference type="Proteomes" id="UP000321361"/>
    </source>
</evidence>
<dbReference type="EMBL" id="LWMN01000001">
    <property type="protein sequence ID" value="OAQ57161.1"/>
    <property type="molecule type" value="Genomic_DNA"/>
</dbReference>
<dbReference type="Proteomes" id="UP000078516">
    <property type="component" value="Unassembled WGS sequence"/>
</dbReference>